<evidence type="ECO:0000313" key="4">
    <source>
        <dbReference type="Proteomes" id="UP001153555"/>
    </source>
</evidence>
<organism evidence="3 4">
    <name type="scientific">Striga hermonthica</name>
    <name type="common">Purple witchweed</name>
    <name type="synonym">Buchnera hermonthica</name>
    <dbReference type="NCBI Taxonomy" id="68872"/>
    <lineage>
        <taxon>Eukaryota</taxon>
        <taxon>Viridiplantae</taxon>
        <taxon>Streptophyta</taxon>
        <taxon>Embryophyta</taxon>
        <taxon>Tracheophyta</taxon>
        <taxon>Spermatophyta</taxon>
        <taxon>Magnoliopsida</taxon>
        <taxon>eudicotyledons</taxon>
        <taxon>Gunneridae</taxon>
        <taxon>Pentapetalae</taxon>
        <taxon>asterids</taxon>
        <taxon>lamiids</taxon>
        <taxon>Lamiales</taxon>
        <taxon>Orobanchaceae</taxon>
        <taxon>Buchnereae</taxon>
        <taxon>Striga</taxon>
    </lineage>
</organism>
<feature type="compositionally biased region" description="Low complexity" evidence="1">
    <location>
        <begin position="83"/>
        <end position="117"/>
    </location>
</feature>
<dbReference type="AlphaFoldDB" id="A0A9N7RL81"/>
<evidence type="ECO:0000313" key="3">
    <source>
        <dbReference type="EMBL" id="CAA0834999.1"/>
    </source>
</evidence>
<dbReference type="Proteomes" id="UP001153555">
    <property type="component" value="Unassembled WGS sequence"/>
</dbReference>
<feature type="non-terminal residue" evidence="3">
    <location>
        <position position="243"/>
    </location>
</feature>
<feature type="domain" description="Retrotransposon gag" evidence="2">
    <location>
        <begin position="184"/>
        <end position="242"/>
    </location>
</feature>
<reference evidence="3" key="1">
    <citation type="submission" date="2019-12" db="EMBL/GenBank/DDBJ databases">
        <authorList>
            <person name="Scholes J."/>
        </authorList>
    </citation>
    <scope>NUCLEOTIDE SEQUENCE</scope>
</reference>
<dbReference type="Pfam" id="PF03732">
    <property type="entry name" value="Retrotrans_gag"/>
    <property type="match status" value="1"/>
</dbReference>
<proteinExistence type="predicted"/>
<dbReference type="OrthoDB" id="1936908at2759"/>
<dbReference type="EMBL" id="CACSLK010028053">
    <property type="protein sequence ID" value="CAA0834999.1"/>
    <property type="molecule type" value="Genomic_DNA"/>
</dbReference>
<dbReference type="InterPro" id="IPR005162">
    <property type="entry name" value="Retrotrans_gag_dom"/>
</dbReference>
<accession>A0A9N7RL81</accession>
<protein>
    <recommendedName>
        <fullName evidence="2">Retrotransposon gag domain-containing protein</fullName>
    </recommendedName>
</protein>
<feature type="non-terminal residue" evidence="3">
    <location>
        <position position="1"/>
    </location>
</feature>
<evidence type="ECO:0000259" key="2">
    <source>
        <dbReference type="Pfam" id="PF03732"/>
    </source>
</evidence>
<sequence>APYSTSENIKIFVEHVESIPFIVCTIWNVYSSSSSIESTGLGTLNSSKWSRSSIIRNDDLKDIGTTSYSKSQVNSSINAHLGSTTSHNSSKSSSTTSTKSSMTTSSSSISSSRALSTPFDTIEPSNEFSPISYTISTPESIHSLSTIESKLKALSPKERVDVPNVDCTAESSREGISLTIKSSMSSLVSRDSGCTWEMLKDLIREKYYLIYYRAEMERQFLSLRQGTRTVDEYEREFTRLAAF</sequence>
<evidence type="ECO:0000256" key="1">
    <source>
        <dbReference type="SAM" id="MobiDB-lite"/>
    </source>
</evidence>
<comment type="caution">
    <text evidence="3">The sequence shown here is derived from an EMBL/GenBank/DDBJ whole genome shotgun (WGS) entry which is preliminary data.</text>
</comment>
<gene>
    <name evidence="3" type="ORF">SHERM_02804</name>
</gene>
<feature type="region of interest" description="Disordered" evidence="1">
    <location>
        <begin position="79"/>
        <end position="121"/>
    </location>
</feature>
<name>A0A9N7RL81_STRHE</name>
<keyword evidence="4" id="KW-1185">Reference proteome</keyword>